<keyword evidence="2" id="KW-1185">Reference proteome</keyword>
<proteinExistence type="predicted"/>
<evidence type="ECO:0000313" key="2">
    <source>
        <dbReference type="Proteomes" id="UP000006251"/>
    </source>
</evidence>
<reference evidence="2" key="1">
    <citation type="journal article" date="2014" name="Environ. Microbiol.">
        <title>Comparative genomics of the marine bacterial genus Glaciecola reveals the high degree of genomic diversity and genomic characteristic for cold adaptation.</title>
        <authorList>
            <person name="Qin Q.L."/>
            <person name="Xie B.B."/>
            <person name="Yu Y."/>
            <person name="Shu Y.L."/>
            <person name="Rong J.C."/>
            <person name="Zhang Y.J."/>
            <person name="Zhao D.L."/>
            <person name="Chen X.L."/>
            <person name="Zhang X.Y."/>
            <person name="Chen B."/>
            <person name="Zhou B.C."/>
            <person name="Zhang Y.Z."/>
        </authorList>
    </citation>
    <scope>NUCLEOTIDE SEQUENCE [LARGE SCALE GENOMIC DNA]</scope>
    <source>
        <strain evidence="2">ACAM 615</strain>
    </source>
</reference>
<accession>K7A4J0</accession>
<gene>
    <name evidence="1" type="ORF">GPAL_3549</name>
</gene>
<dbReference type="AlphaFoldDB" id="K7A4J0"/>
<dbReference type="EMBL" id="BAEQ01000055">
    <property type="protein sequence ID" value="GAC30395.1"/>
    <property type="molecule type" value="Genomic_DNA"/>
</dbReference>
<protein>
    <submittedName>
        <fullName evidence="1">Uncharacterized protein</fullName>
    </submittedName>
</protein>
<sequence length="49" mass="5692">MSVLQSNPGLEIHKFITLIYESEALQHCLLCLLCLVSPEEFTSETKRYY</sequence>
<dbReference type="Proteomes" id="UP000006251">
    <property type="component" value="Unassembled WGS sequence"/>
</dbReference>
<evidence type="ECO:0000313" key="1">
    <source>
        <dbReference type="EMBL" id="GAC30395.1"/>
    </source>
</evidence>
<name>K7A4J0_9ALTE</name>
<comment type="caution">
    <text evidence="1">The sequence shown here is derived from an EMBL/GenBank/DDBJ whole genome shotgun (WGS) entry which is preliminary data.</text>
</comment>
<organism evidence="1 2">
    <name type="scientific">Brumicola pallidula DSM 14239 = ACAM 615</name>
    <dbReference type="NCBI Taxonomy" id="1121922"/>
    <lineage>
        <taxon>Bacteria</taxon>
        <taxon>Pseudomonadati</taxon>
        <taxon>Pseudomonadota</taxon>
        <taxon>Gammaproteobacteria</taxon>
        <taxon>Alteromonadales</taxon>
        <taxon>Alteromonadaceae</taxon>
        <taxon>Brumicola</taxon>
    </lineage>
</organism>